<dbReference type="EMBL" id="CAJVPK010007805">
    <property type="protein sequence ID" value="CAG8658096.1"/>
    <property type="molecule type" value="Genomic_DNA"/>
</dbReference>
<proteinExistence type="predicted"/>
<name>A0A9N9H5G5_9GLOM</name>
<accession>A0A9N9H5G5</accession>
<keyword evidence="2" id="KW-1185">Reference proteome</keyword>
<comment type="caution">
    <text evidence="1">The sequence shown here is derived from an EMBL/GenBank/DDBJ whole genome shotgun (WGS) entry which is preliminary data.</text>
</comment>
<dbReference type="AlphaFoldDB" id="A0A9N9H5G5"/>
<evidence type="ECO:0000313" key="2">
    <source>
        <dbReference type="Proteomes" id="UP000789706"/>
    </source>
</evidence>
<gene>
    <name evidence="1" type="ORF">DEBURN_LOCUS11672</name>
</gene>
<protein>
    <submittedName>
        <fullName evidence="1">4879_t:CDS:1</fullName>
    </submittedName>
</protein>
<evidence type="ECO:0000313" key="1">
    <source>
        <dbReference type="EMBL" id="CAG8658096.1"/>
    </source>
</evidence>
<reference evidence="1" key="1">
    <citation type="submission" date="2021-06" db="EMBL/GenBank/DDBJ databases">
        <authorList>
            <person name="Kallberg Y."/>
            <person name="Tangrot J."/>
            <person name="Rosling A."/>
        </authorList>
    </citation>
    <scope>NUCLEOTIDE SEQUENCE</scope>
    <source>
        <strain evidence="1">AZ414A</strain>
    </source>
</reference>
<dbReference type="Proteomes" id="UP000789706">
    <property type="component" value="Unassembled WGS sequence"/>
</dbReference>
<organism evidence="1 2">
    <name type="scientific">Diversispora eburnea</name>
    <dbReference type="NCBI Taxonomy" id="1213867"/>
    <lineage>
        <taxon>Eukaryota</taxon>
        <taxon>Fungi</taxon>
        <taxon>Fungi incertae sedis</taxon>
        <taxon>Mucoromycota</taxon>
        <taxon>Glomeromycotina</taxon>
        <taxon>Glomeromycetes</taxon>
        <taxon>Diversisporales</taxon>
        <taxon>Diversisporaceae</taxon>
        <taxon>Diversispora</taxon>
    </lineage>
</organism>
<sequence length="39" mass="4466">QTLIIKLKQDLLKVRHKTQFSLDSQCSSNTIVKHGSRTI</sequence>
<feature type="non-terminal residue" evidence="1">
    <location>
        <position position="1"/>
    </location>
</feature>